<dbReference type="InterPro" id="IPR000270">
    <property type="entry name" value="PB1_dom"/>
</dbReference>
<dbReference type="Pfam" id="PF24932">
    <property type="entry name" value="UBA_NBR1_C"/>
    <property type="match status" value="2"/>
</dbReference>
<evidence type="ECO:0000256" key="4">
    <source>
        <dbReference type="PROSITE-ProRule" id="PRU00228"/>
    </source>
</evidence>
<sequence length="807" mass="87158">MCKSRFAVPCRVVYGSGGGVSSVCSSLETIHSRPLVLKGGTRARDSGSGVVYLSRFSLGGGAFQFHGLPSVKMRVLASRRCGFVARLLPQVVLMELQESLASRFRGMAGVAGVAVSYGGVLRRFRVPFKANGQLYLDMASLRGKIAALFNLPLDADFSLTYSDEDGDVVALVDDNDLSDVTNQRLKFLKITVQSNGGVPVNSFASDSSGSSSASVMPDNQNPVSKIQKGFNDVMMAVPNPMRDTISKVYIDLTSKAASSSPVVGELFDCINKLGKLSSPQESSPCSPVAKPGSSGPSLSREVPSTGEKKDASKKTQAGKKPANLKEPVADSTSCGLGASFNECPFSGSTVIDSTPNPTSHNKHARRVCHSKKTNNGDYWASLGVFHKGIRCDGCGVLPITGPRFKSKVKEDYDLCTICFSVMGNEGDYTRMDKPVSAQQLHPFRGLPTPFSNPWLGHVPRPHHGGLHFRCTRPKLDSRFVLDVNVLDGTVVAPSAPFTKIWKMRNNGSLVWPHGTQIVWIGGDRFSSSLSVDLQIPVEGVPINSELDVKVEFVAPESPGRYISYWRMASSNGLKFGQRVWVLIHVDASLKSSVENEFHGLNLNASPEENFAREFSGINVNHVPAQPCSPSVNPGIVKGADVEPEASSGSNIPMKDDLFVGEVEPVVPNTLTPSSSSSSSSFNIIEFPNKPTTVESLGGGSSSAKNIPVPLQEDIEKNDVEITMLKELEEMGFKEIDLNKEILRDNEYNLEQSVDALCGVSEWDPILEELQEMGFCDDVTNKRLLKKNNGSIKGVVMDLLTGEKEKEA</sequence>
<dbReference type="SMART" id="SM00666">
    <property type="entry name" value="PB1"/>
    <property type="match status" value="1"/>
</dbReference>
<evidence type="ECO:0000256" key="5">
    <source>
        <dbReference type="SAM" id="MobiDB-lite"/>
    </source>
</evidence>
<dbReference type="Pfam" id="PF00564">
    <property type="entry name" value="PB1"/>
    <property type="match status" value="1"/>
</dbReference>
<reference evidence="7 8" key="1">
    <citation type="journal article" date="2020" name="BMC Genomics">
        <title>Intraspecific diversification of the crop wild relative Brassica cretica Lam. using demographic model selection.</title>
        <authorList>
            <person name="Kioukis A."/>
            <person name="Michalopoulou V.A."/>
            <person name="Briers L."/>
            <person name="Pirintsos S."/>
            <person name="Studholme D.J."/>
            <person name="Pavlidis P."/>
            <person name="Sarris P.F."/>
        </authorList>
    </citation>
    <scope>NUCLEOTIDE SEQUENCE [LARGE SCALE GENOMIC DNA]</scope>
    <source>
        <strain evidence="8">cv. PFS-1207/04</strain>
    </source>
</reference>
<dbReference type="Gene3D" id="3.10.20.90">
    <property type="entry name" value="Phosphatidylinositol 3-kinase Catalytic Subunit, Chain A, domain 1"/>
    <property type="match status" value="1"/>
</dbReference>
<dbReference type="InterPro" id="IPR009060">
    <property type="entry name" value="UBA-like_sf"/>
</dbReference>
<dbReference type="InterPro" id="IPR032350">
    <property type="entry name" value="Nbr1_FW"/>
</dbReference>
<comment type="caution">
    <text evidence="7">The sequence shown here is derived from an EMBL/GenBank/DDBJ whole genome shotgun (WGS) entry which is preliminary data.</text>
</comment>
<dbReference type="PANTHER" id="PTHR20930:SF0">
    <property type="entry name" value="PROTEIN ILRUN"/>
    <property type="match status" value="1"/>
</dbReference>
<name>A0ABQ7BA32_BRACR</name>
<dbReference type="CDD" id="cd14947">
    <property type="entry name" value="NBR1_like"/>
    <property type="match status" value="1"/>
</dbReference>
<dbReference type="SUPFAM" id="SSF57850">
    <property type="entry name" value="RING/U-box"/>
    <property type="match status" value="1"/>
</dbReference>
<proteinExistence type="predicted"/>
<evidence type="ECO:0000256" key="3">
    <source>
        <dbReference type="ARBA" id="ARBA00022833"/>
    </source>
</evidence>
<dbReference type="Pfam" id="PF16158">
    <property type="entry name" value="N_BRCA1_IG"/>
    <property type="match status" value="1"/>
</dbReference>
<evidence type="ECO:0000313" key="8">
    <source>
        <dbReference type="Proteomes" id="UP000266723"/>
    </source>
</evidence>
<protein>
    <recommendedName>
        <fullName evidence="6">ZZ-type domain-containing protein</fullName>
    </recommendedName>
</protein>
<dbReference type="InterPro" id="IPR000433">
    <property type="entry name" value="Znf_ZZ"/>
</dbReference>
<evidence type="ECO:0000313" key="7">
    <source>
        <dbReference type="EMBL" id="KAF3529177.1"/>
    </source>
</evidence>
<keyword evidence="3" id="KW-0862">Zinc</keyword>
<accession>A0ABQ7BA32</accession>
<dbReference type="Proteomes" id="UP000266723">
    <property type="component" value="Unassembled WGS sequence"/>
</dbReference>
<dbReference type="SUPFAM" id="SSF54277">
    <property type="entry name" value="CAD &amp; PB1 domains"/>
    <property type="match status" value="1"/>
</dbReference>
<dbReference type="InterPro" id="IPR013783">
    <property type="entry name" value="Ig-like_fold"/>
</dbReference>
<organism evidence="7 8">
    <name type="scientific">Brassica cretica</name>
    <name type="common">Mustard</name>
    <dbReference type="NCBI Taxonomy" id="69181"/>
    <lineage>
        <taxon>Eukaryota</taxon>
        <taxon>Viridiplantae</taxon>
        <taxon>Streptophyta</taxon>
        <taxon>Embryophyta</taxon>
        <taxon>Tracheophyta</taxon>
        <taxon>Spermatophyta</taxon>
        <taxon>Magnoliopsida</taxon>
        <taxon>eudicotyledons</taxon>
        <taxon>Gunneridae</taxon>
        <taxon>Pentapetalae</taxon>
        <taxon>rosids</taxon>
        <taxon>malvids</taxon>
        <taxon>Brassicales</taxon>
        <taxon>Brassicaceae</taxon>
        <taxon>Brassiceae</taxon>
        <taxon>Brassica</taxon>
    </lineage>
</organism>
<dbReference type="PANTHER" id="PTHR20930">
    <property type="entry name" value="OVARIAN CARCINOMA ANTIGEN CA125-RELATED"/>
    <property type="match status" value="1"/>
</dbReference>
<feature type="region of interest" description="Disordered" evidence="5">
    <location>
        <begin position="277"/>
        <end position="328"/>
    </location>
</feature>
<dbReference type="PROSITE" id="PS50135">
    <property type="entry name" value="ZF_ZZ_2"/>
    <property type="match status" value="1"/>
</dbReference>
<keyword evidence="1" id="KW-0479">Metal-binding</keyword>
<feature type="compositionally biased region" description="Low complexity" evidence="5">
    <location>
        <begin position="202"/>
        <end position="214"/>
    </location>
</feature>
<evidence type="ECO:0000256" key="2">
    <source>
        <dbReference type="ARBA" id="ARBA00022771"/>
    </source>
</evidence>
<dbReference type="Gene3D" id="3.30.60.90">
    <property type="match status" value="1"/>
</dbReference>
<dbReference type="CDD" id="cd14319">
    <property type="entry name" value="UBA_NBR1"/>
    <property type="match status" value="2"/>
</dbReference>
<dbReference type="Gene3D" id="2.60.40.10">
    <property type="entry name" value="Immunoglobulins"/>
    <property type="match status" value="1"/>
</dbReference>
<keyword evidence="2 4" id="KW-0863">Zinc-finger</keyword>
<dbReference type="SMART" id="SM00291">
    <property type="entry name" value="ZnF_ZZ"/>
    <property type="match status" value="1"/>
</dbReference>
<evidence type="ECO:0000259" key="6">
    <source>
        <dbReference type="PROSITE" id="PS50135"/>
    </source>
</evidence>
<dbReference type="Gene3D" id="1.10.8.10">
    <property type="entry name" value="DNA helicase RuvA subunit, C-terminal domain"/>
    <property type="match status" value="2"/>
</dbReference>
<dbReference type="Pfam" id="PF00569">
    <property type="entry name" value="ZZ"/>
    <property type="match status" value="1"/>
</dbReference>
<dbReference type="InterPro" id="IPR043145">
    <property type="entry name" value="Znf_ZZ_sf"/>
</dbReference>
<keyword evidence="8" id="KW-1185">Reference proteome</keyword>
<dbReference type="EMBL" id="QGKV02001507">
    <property type="protein sequence ID" value="KAF3529177.1"/>
    <property type="molecule type" value="Genomic_DNA"/>
</dbReference>
<gene>
    <name evidence="7" type="ORF">DY000_02038211</name>
</gene>
<feature type="region of interest" description="Disordered" evidence="5">
    <location>
        <begin position="201"/>
        <end position="220"/>
    </location>
</feature>
<feature type="domain" description="ZZ-type" evidence="6">
    <location>
        <begin position="386"/>
        <end position="436"/>
    </location>
</feature>
<dbReference type="InterPro" id="IPR056893">
    <property type="entry name" value="UBA_Nbr1_C"/>
</dbReference>
<dbReference type="SUPFAM" id="SSF46934">
    <property type="entry name" value="UBA-like"/>
    <property type="match status" value="1"/>
</dbReference>
<evidence type="ECO:0000256" key="1">
    <source>
        <dbReference type="ARBA" id="ARBA00022723"/>
    </source>
</evidence>